<dbReference type="STRING" id="180332.GCA_000797495_05068"/>
<dbReference type="InterPro" id="IPR000086">
    <property type="entry name" value="NUDIX_hydrolase_dom"/>
</dbReference>
<dbReference type="InterPro" id="IPR050241">
    <property type="entry name" value="NAD-cap_RNA_hydrolase_NudC"/>
</dbReference>
<comment type="caution">
    <text evidence="11">The sequence shown here is derived from an EMBL/GenBank/DDBJ whole genome shotgun (WGS) entry which is preliminary data.</text>
</comment>
<sequence length="278" mass="32033">MIQDIAPYVLDNQYTPDLPNKDSFLLCFHGNEVLINISDDQIVFPRLKDLESMEENLQEGCTYLFSINSQSFYLANNIANSPGTGFTMANVEIFRTAQPQYLAFAGITAFQIFSWYQTRRFCGRCGKPMKHHDKERMMFCSECGLQEYPKLSPAVIVGIVDGNKLLMSRYSGRNYKKYALIAGFAEVGETIEETVKREVMEEVGLKVKNIRYYKSQPWAFSSTLLFGFYADLDGAKDITLDRNELEFAEWFNREDIPVCDTAISLTNEMIMRFRENKE</sequence>
<evidence type="ECO:0000256" key="4">
    <source>
        <dbReference type="ARBA" id="ARBA00012381"/>
    </source>
</evidence>
<name>A0A4U8Q207_9FIRM</name>
<dbReference type="GO" id="GO:0006742">
    <property type="term" value="P:NADP+ catabolic process"/>
    <property type="evidence" value="ECO:0007669"/>
    <property type="project" value="TreeGrafter"/>
</dbReference>
<protein>
    <recommendedName>
        <fullName evidence="4">NAD(+) diphosphatase</fullName>
        <ecNumber evidence="4">3.6.1.22</ecNumber>
    </recommendedName>
</protein>
<dbReference type="GO" id="GO:0019677">
    <property type="term" value="P:NAD+ catabolic process"/>
    <property type="evidence" value="ECO:0007669"/>
    <property type="project" value="TreeGrafter"/>
</dbReference>
<evidence type="ECO:0000259" key="10">
    <source>
        <dbReference type="PROSITE" id="PS51462"/>
    </source>
</evidence>
<keyword evidence="12" id="KW-1185">Reference proteome</keyword>
<organism evidence="11 12">
    <name type="scientific">Robinsoniella peoriensis</name>
    <dbReference type="NCBI Taxonomy" id="180332"/>
    <lineage>
        <taxon>Bacteria</taxon>
        <taxon>Bacillati</taxon>
        <taxon>Bacillota</taxon>
        <taxon>Clostridia</taxon>
        <taxon>Lachnospirales</taxon>
        <taxon>Lachnospiraceae</taxon>
        <taxon>Robinsoniella</taxon>
    </lineage>
</organism>
<comment type="catalytic activity">
    <reaction evidence="9">
        <text>a 5'-end NAD(+)-phospho-ribonucleoside in mRNA + H2O = a 5'-end phospho-adenosine-phospho-ribonucleoside in mRNA + beta-nicotinamide D-ribonucleotide + 2 H(+)</text>
        <dbReference type="Rhea" id="RHEA:60876"/>
        <dbReference type="Rhea" id="RHEA-COMP:15698"/>
        <dbReference type="Rhea" id="RHEA-COMP:15719"/>
        <dbReference type="ChEBI" id="CHEBI:14649"/>
        <dbReference type="ChEBI" id="CHEBI:15377"/>
        <dbReference type="ChEBI" id="CHEBI:15378"/>
        <dbReference type="ChEBI" id="CHEBI:144029"/>
        <dbReference type="ChEBI" id="CHEBI:144051"/>
    </reaction>
    <physiologicalReaction direction="left-to-right" evidence="9">
        <dbReference type="Rhea" id="RHEA:60877"/>
    </physiologicalReaction>
</comment>
<dbReference type="EC" id="3.6.1.22" evidence="4"/>
<dbReference type="Proteomes" id="UP000306509">
    <property type="component" value="Unassembled WGS sequence"/>
</dbReference>
<keyword evidence="5" id="KW-0479">Metal-binding</keyword>
<evidence type="ECO:0000256" key="9">
    <source>
        <dbReference type="ARBA" id="ARBA00023679"/>
    </source>
</evidence>
<keyword evidence="7" id="KW-0460">Magnesium</keyword>
<dbReference type="GO" id="GO:0005829">
    <property type="term" value="C:cytosol"/>
    <property type="evidence" value="ECO:0007669"/>
    <property type="project" value="TreeGrafter"/>
</dbReference>
<reference evidence="11 12" key="1">
    <citation type="journal article" date="2019" name="Anaerobe">
        <title>Detection of Robinsoniella peoriensis in multiple bone samples of a trauma patient.</title>
        <authorList>
            <person name="Schrottner P."/>
            <person name="Hartwich K."/>
            <person name="Bunk B."/>
            <person name="Schober I."/>
            <person name="Helbig S."/>
            <person name="Rudolph W.W."/>
            <person name="Gunzer F."/>
        </authorList>
    </citation>
    <scope>NUCLEOTIDE SEQUENCE [LARGE SCALE GENOMIC DNA]</scope>
    <source>
        <strain evidence="11 12">DSM 106044</strain>
    </source>
</reference>
<dbReference type="InterPro" id="IPR020084">
    <property type="entry name" value="NUDIX_hydrolase_CS"/>
</dbReference>
<evidence type="ECO:0000256" key="2">
    <source>
        <dbReference type="ARBA" id="ARBA00001947"/>
    </source>
</evidence>
<dbReference type="InterPro" id="IPR015797">
    <property type="entry name" value="NUDIX_hydrolase-like_dom_sf"/>
</dbReference>
<evidence type="ECO:0000313" key="12">
    <source>
        <dbReference type="Proteomes" id="UP000306509"/>
    </source>
</evidence>
<dbReference type="InterPro" id="IPR049734">
    <property type="entry name" value="NudC-like_C"/>
</dbReference>
<dbReference type="OrthoDB" id="9787476at2"/>
<evidence type="ECO:0000256" key="6">
    <source>
        <dbReference type="ARBA" id="ARBA00022801"/>
    </source>
</evidence>
<dbReference type="RefSeq" id="WP_027296295.1">
    <property type="nucleotide sequence ID" value="NZ_CABMJZ010000022.1"/>
</dbReference>
<dbReference type="PROSITE" id="PS51462">
    <property type="entry name" value="NUDIX"/>
    <property type="match status" value="1"/>
</dbReference>
<comment type="cofactor">
    <cofactor evidence="2">
        <name>Zn(2+)</name>
        <dbReference type="ChEBI" id="CHEBI:29105"/>
    </cofactor>
</comment>
<comment type="similarity">
    <text evidence="3">Belongs to the Nudix hydrolase family. NudC subfamily.</text>
</comment>
<dbReference type="Gene3D" id="3.90.79.20">
    <property type="match status" value="1"/>
</dbReference>
<dbReference type="EMBL" id="QGQD01000086">
    <property type="protein sequence ID" value="TLC98761.1"/>
    <property type="molecule type" value="Genomic_DNA"/>
</dbReference>
<dbReference type="Pfam" id="PF00293">
    <property type="entry name" value="NUDIX"/>
    <property type="match status" value="1"/>
</dbReference>
<dbReference type="PANTHER" id="PTHR42904:SF6">
    <property type="entry name" value="NAD-CAPPED RNA HYDROLASE NUDT12"/>
    <property type="match status" value="1"/>
</dbReference>
<comment type="cofactor">
    <cofactor evidence="1">
        <name>Mg(2+)</name>
        <dbReference type="ChEBI" id="CHEBI:18420"/>
    </cofactor>
</comment>
<dbReference type="CDD" id="cd03429">
    <property type="entry name" value="NUDIX_NADH_pyrophosphatase_Nudt13"/>
    <property type="match status" value="1"/>
</dbReference>
<dbReference type="InterPro" id="IPR015376">
    <property type="entry name" value="Znr_NADH_PPase"/>
</dbReference>
<evidence type="ECO:0000256" key="5">
    <source>
        <dbReference type="ARBA" id="ARBA00022723"/>
    </source>
</evidence>
<dbReference type="GO" id="GO:0035529">
    <property type="term" value="F:NADH pyrophosphatase activity"/>
    <property type="evidence" value="ECO:0007669"/>
    <property type="project" value="TreeGrafter"/>
</dbReference>
<gene>
    <name evidence="11" type="primary">nudC</name>
    <name evidence="11" type="ORF">DSM106044_04512</name>
</gene>
<keyword evidence="8" id="KW-0520">NAD</keyword>
<dbReference type="GO" id="GO:0110153">
    <property type="term" value="F:RNA NAD-cap (NMN-forming) hydrolase activity"/>
    <property type="evidence" value="ECO:0007669"/>
    <property type="project" value="RHEA"/>
</dbReference>
<dbReference type="PROSITE" id="PS00893">
    <property type="entry name" value="NUDIX_BOX"/>
    <property type="match status" value="1"/>
</dbReference>
<dbReference type="Gene3D" id="3.90.79.10">
    <property type="entry name" value="Nucleoside Triphosphate Pyrophosphohydrolase"/>
    <property type="match status" value="1"/>
</dbReference>
<proteinExistence type="inferred from homology"/>
<dbReference type="GO" id="GO:0046872">
    <property type="term" value="F:metal ion binding"/>
    <property type="evidence" value="ECO:0007669"/>
    <property type="project" value="UniProtKB-KW"/>
</dbReference>
<evidence type="ECO:0000256" key="1">
    <source>
        <dbReference type="ARBA" id="ARBA00001946"/>
    </source>
</evidence>
<keyword evidence="6 11" id="KW-0378">Hydrolase</keyword>
<evidence type="ECO:0000256" key="7">
    <source>
        <dbReference type="ARBA" id="ARBA00022842"/>
    </source>
</evidence>
<dbReference type="NCBIfam" id="NF001299">
    <property type="entry name" value="PRK00241.1"/>
    <property type="match status" value="1"/>
</dbReference>
<evidence type="ECO:0000313" key="11">
    <source>
        <dbReference type="EMBL" id="TLC98761.1"/>
    </source>
</evidence>
<evidence type="ECO:0000256" key="8">
    <source>
        <dbReference type="ARBA" id="ARBA00023027"/>
    </source>
</evidence>
<dbReference type="SUPFAM" id="SSF55811">
    <property type="entry name" value="Nudix"/>
    <property type="match status" value="1"/>
</dbReference>
<feature type="domain" description="Nudix hydrolase" evidence="10">
    <location>
        <begin position="150"/>
        <end position="275"/>
    </location>
</feature>
<dbReference type="Pfam" id="PF09297">
    <property type="entry name" value="Zn_ribbon_NUD"/>
    <property type="match status" value="1"/>
</dbReference>
<dbReference type="PANTHER" id="PTHR42904">
    <property type="entry name" value="NUDIX HYDROLASE, NUDC SUBFAMILY"/>
    <property type="match status" value="1"/>
</dbReference>
<evidence type="ECO:0000256" key="3">
    <source>
        <dbReference type="ARBA" id="ARBA00009595"/>
    </source>
</evidence>
<accession>A0A4U8Q207</accession>
<dbReference type="AlphaFoldDB" id="A0A4U8Q207"/>